<dbReference type="Proteomes" id="UP000694392">
    <property type="component" value="Unplaced"/>
</dbReference>
<dbReference type="InterPro" id="IPR003593">
    <property type="entry name" value="AAA+_ATPase"/>
</dbReference>
<dbReference type="OMA" id="MESVCGT"/>
<keyword evidence="3" id="KW-0418">Kinase</keyword>
<dbReference type="InterPro" id="IPR027417">
    <property type="entry name" value="P-loop_NTPase"/>
</dbReference>
<dbReference type="GeneTree" id="ENSGT00740000115564"/>
<evidence type="ECO:0000256" key="2">
    <source>
        <dbReference type="ARBA" id="ARBA00022741"/>
    </source>
</evidence>
<gene>
    <name evidence="6" type="primary">AK9</name>
</gene>
<evidence type="ECO:0000313" key="7">
    <source>
        <dbReference type="Proteomes" id="UP000694392"/>
    </source>
</evidence>
<feature type="compositionally biased region" description="Acidic residues" evidence="4">
    <location>
        <begin position="923"/>
        <end position="960"/>
    </location>
</feature>
<feature type="compositionally biased region" description="Acidic residues" evidence="4">
    <location>
        <begin position="624"/>
        <end position="650"/>
    </location>
</feature>
<dbReference type="GO" id="GO:0006139">
    <property type="term" value="P:nucleobase-containing compound metabolic process"/>
    <property type="evidence" value="ECO:0007669"/>
    <property type="project" value="InterPro"/>
</dbReference>
<dbReference type="GO" id="GO:0019205">
    <property type="term" value="F:nucleobase-containing compound kinase activity"/>
    <property type="evidence" value="ECO:0007669"/>
    <property type="project" value="InterPro"/>
</dbReference>
<feature type="domain" description="AAA+ ATPase" evidence="5">
    <location>
        <begin position="29"/>
        <end position="290"/>
    </location>
</feature>
<dbReference type="SUPFAM" id="SSF52540">
    <property type="entry name" value="P-loop containing nucleoside triphosphate hydrolases"/>
    <property type="match status" value="4"/>
</dbReference>
<organism evidence="6 7">
    <name type="scientific">Sphenodon punctatus</name>
    <name type="common">Tuatara</name>
    <name type="synonym">Hatteria punctata</name>
    <dbReference type="NCBI Taxonomy" id="8508"/>
    <lineage>
        <taxon>Eukaryota</taxon>
        <taxon>Metazoa</taxon>
        <taxon>Chordata</taxon>
        <taxon>Craniata</taxon>
        <taxon>Vertebrata</taxon>
        <taxon>Euteleostomi</taxon>
        <taxon>Lepidosauria</taxon>
        <taxon>Sphenodontia</taxon>
        <taxon>Sphenodontidae</taxon>
        <taxon>Sphenodon</taxon>
    </lineage>
</organism>
<reference evidence="6" key="2">
    <citation type="submission" date="2025-09" db="UniProtKB">
        <authorList>
            <consortium name="Ensembl"/>
        </authorList>
    </citation>
    <scope>IDENTIFICATION</scope>
</reference>
<feature type="compositionally biased region" description="Acidic residues" evidence="4">
    <location>
        <begin position="206"/>
        <end position="224"/>
    </location>
</feature>
<feature type="region of interest" description="Disordered" evidence="4">
    <location>
        <begin position="624"/>
        <end position="660"/>
    </location>
</feature>
<evidence type="ECO:0000256" key="1">
    <source>
        <dbReference type="ARBA" id="ARBA00022679"/>
    </source>
</evidence>
<feature type="domain" description="AAA+ ATPase" evidence="5">
    <location>
        <begin position="367"/>
        <end position="1016"/>
    </location>
</feature>
<accession>A0A8D0GJC1</accession>
<dbReference type="InterPro" id="IPR000850">
    <property type="entry name" value="Adenylat/UMP-CMP_kin"/>
</dbReference>
<reference evidence="6" key="1">
    <citation type="submission" date="2025-08" db="UniProtKB">
        <authorList>
            <consortium name="Ensembl"/>
        </authorList>
    </citation>
    <scope>IDENTIFICATION</scope>
</reference>
<dbReference type="GO" id="GO:0005524">
    <property type="term" value="F:ATP binding"/>
    <property type="evidence" value="ECO:0007669"/>
    <property type="project" value="InterPro"/>
</dbReference>
<protein>
    <submittedName>
        <fullName evidence="6">Adenylate kinase 9</fullName>
    </submittedName>
</protein>
<keyword evidence="1" id="KW-0808">Transferase</keyword>
<feature type="region of interest" description="Disordered" evidence="4">
    <location>
        <begin position="194"/>
        <end position="226"/>
    </location>
</feature>
<feature type="region of interest" description="Disordered" evidence="4">
    <location>
        <begin position="915"/>
        <end position="960"/>
    </location>
</feature>
<dbReference type="SMART" id="SM00382">
    <property type="entry name" value="AAA"/>
    <property type="match status" value="3"/>
</dbReference>
<evidence type="ECO:0000256" key="4">
    <source>
        <dbReference type="SAM" id="MobiDB-lite"/>
    </source>
</evidence>
<evidence type="ECO:0000259" key="5">
    <source>
        <dbReference type="SMART" id="SM00382"/>
    </source>
</evidence>
<evidence type="ECO:0000313" key="6">
    <source>
        <dbReference type="Ensembl" id="ENSSPUP00000006198.1"/>
    </source>
</evidence>
<dbReference type="Ensembl" id="ENSSPUT00000006599.1">
    <property type="protein sequence ID" value="ENSSPUP00000006198.1"/>
    <property type="gene ID" value="ENSSPUG00000004674.1"/>
</dbReference>
<dbReference type="Pfam" id="PF00406">
    <property type="entry name" value="ADK"/>
    <property type="match status" value="3"/>
</dbReference>
<dbReference type="PANTHER" id="PTHR23359">
    <property type="entry name" value="NUCLEOTIDE KINASE"/>
    <property type="match status" value="1"/>
</dbReference>
<feature type="domain" description="AAA+ ATPase" evidence="5">
    <location>
        <begin position="1112"/>
        <end position="1272"/>
    </location>
</feature>
<keyword evidence="7" id="KW-1185">Reference proteome</keyword>
<proteinExistence type="predicted"/>
<evidence type="ECO:0000256" key="3">
    <source>
        <dbReference type="ARBA" id="ARBA00022777"/>
    </source>
</evidence>
<sequence length="1427" mass="164703">MASQKEKQRYPFVDIYVEDEAEKTFLLSKPTCFLILGKPGTGKKTLARKLAQIWKCTLIEGKYHSIDLKITYMHISHETVMLFIFLQSQELLLGGQSVPEELVAKMLLKKIESPEVDHFGYVLCDFPSLSEDYMTISEQIEYIRNLKLKPDFLINIKCPDYDLCQRLSGQKQHPETGHIYQRNEWDPDIIEKRKKKKKEQHKGGDGEDEEVEEEEEEEEQDEVAESNPLNRQYLNFEILCDLMADQDSQYLIELDGNRSPNELFMVSTTQINQDHLQFKTLGIIGLEKDELFRTLASYKLVAPRYRWRRSRWGRACPVALKEGNIVMGLPDLAVSFLGRMYVLSSEAALRAFMLNPRPYLLPPMPLPPCKVLVYGPPLSGKSTVCNLIASKYKGKVLKISDSEVTADHPEVQVMVEEAVETAMHTPITLSAEVYAEVLEEAITQKNKDRFPGAPEKGGWIVDNYPSTTEYWSALSEKGLIPDIVVSLKDTENYELQEMLKLQEEKQKIQQSAEEKGKVKHSLTGIFFYKKKSNLICSEITLPEFPEDGFPDVPEMDPIKEKVNLFMHDLQTLESAINELPLAQTAILEIAGRTPETLLNQTVQIMENPFKYHGWEIATEDLDEEADDLQAETEAAEEAEEEEQEENEDEEEIKKNEKKRQMGDTKHFCPVSLKELFILYPGISEHGAKYREKTYYFSSPENREKFLENPEEYVAHNEPLQAPPLRMFLLGVHGAGKTICGRWLADKLGIFHIQFEEHLQELIMQKTEKKVGPDFDEEAEEDYQVEMAALLQEMRVTSQVKEVVLTDEEEAIKANLVDNETLPYEVLDQIAYEWWTKEPIRSTGFILDGFPRTSDEAQYLADRGLCPDVAVFIQVEESDIIDRLLPPRLKKWQDKQNKKMDDKNKLKDLKTKIRVGAAANREDSESEQEDEDEEDIEGILEDEYPKEEDEGEDEEEEQETDAIERMKTEIAENYEADGNRVLAVQEDLEKLLIPQISISGGRKPHIVHYQLYNKLKDLVENRESIFEKCYPISMSLAHKMLVFSYKHPSSFGQWDPIKLSEGDSIKPFQNQDTPSFPVIHQQYIYFFTSKQNRETFMKNPIKYIRQPKPKPAVPVKIAIVGPPKSGKTTVAKKFASVYGLMRLSLGDAIRFVLINQPESELALMLKWHLHKGMSAPDELAAQALDVALMNHVCDTAGVIIDGYPLTKRQVNLLEAMRIIPVKIFELQLDAKEVFRRALLDKQSTDRPPYPIHDSSQILSVRNSCYKMHIDEIRAYYEDQHQNWCVVDAFHSKWWVWNKVLEEAQMITKEIQLYLHSNNVFNLQGVAAALIKAMNEVGCLKPKFPFLSVKKTALLFLAYHLKAFNPRSSDYVRKKYKKKLDKFIDHCELIPYLGTKMTRKYKEPQNRPIDFDHKLRIFFSLKYVDLASR</sequence>
<name>A0A8D0GJC1_SPHPU</name>
<feature type="compositionally biased region" description="Basic and acidic residues" evidence="4">
    <location>
        <begin position="651"/>
        <end position="660"/>
    </location>
</feature>
<dbReference type="Gene3D" id="3.40.50.300">
    <property type="entry name" value="P-loop containing nucleotide triphosphate hydrolases"/>
    <property type="match status" value="4"/>
</dbReference>
<dbReference type="Pfam" id="PF13207">
    <property type="entry name" value="AAA_17"/>
    <property type="match status" value="1"/>
</dbReference>
<keyword evidence="2" id="KW-0547">Nucleotide-binding</keyword>